<dbReference type="InterPro" id="IPR001590">
    <property type="entry name" value="Peptidase_M12B"/>
</dbReference>
<evidence type="ECO:0000313" key="3">
    <source>
        <dbReference type="Proteomes" id="UP001152795"/>
    </source>
</evidence>
<comment type="caution">
    <text evidence="2">The sequence shown here is derived from an EMBL/GenBank/DDBJ whole genome shotgun (WGS) entry which is preliminary data.</text>
</comment>
<dbReference type="Proteomes" id="UP001152795">
    <property type="component" value="Unassembled WGS sequence"/>
</dbReference>
<dbReference type="PANTHER" id="PTHR11905">
    <property type="entry name" value="ADAM A DISINTEGRIN AND METALLOPROTEASE DOMAIN"/>
    <property type="match status" value="1"/>
</dbReference>
<evidence type="ECO:0000313" key="2">
    <source>
        <dbReference type="EMBL" id="CAB4031008.1"/>
    </source>
</evidence>
<dbReference type="OrthoDB" id="8924845at2759"/>
<sequence length="212" mass="24175">RGAFKTRDGVYLIRPLVERNPGLDETGSYTRRHVVTDHLATLSQPNGKSHWGLDEDLLVNRTNTNTTKVPQSLPSSQDAVRHRSRREVIFQGAQSYPRYVEVMVTVDKSMLDHYGSEFELKRYIQTIMGVVHDIFLDPKIGNSIEIVLTGIKILKNDEDLRITSDAKKSLRAFCVWQHKQNIESDSDAGHYDTAVLITRKNICRQNGHCETL</sequence>
<gene>
    <name evidence="2" type="ORF">PACLA_8A089681</name>
</gene>
<dbReference type="Pfam" id="PF01421">
    <property type="entry name" value="Reprolysin"/>
    <property type="match status" value="1"/>
</dbReference>
<organism evidence="2 3">
    <name type="scientific">Paramuricea clavata</name>
    <name type="common">Red gorgonian</name>
    <name type="synonym">Violescent sea-whip</name>
    <dbReference type="NCBI Taxonomy" id="317549"/>
    <lineage>
        <taxon>Eukaryota</taxon>
        <taxon>Metazoa</taxon>
        <taxon>Cnidaria</taxon>
        <taxon>Anthozoa</taxon>
        <taxon>Octocorallia</taxon>
        <taxon>Malacalcyonacea</taxon>
        <taxon>Plexauridae</taxon>
        <taxon>Paramuricea</taxon>
    </lineage>
</organism>
<dbReference type="Gene3D" id="3.40.390.10">
    <property type="entry name" value="Collagenase (Catalytic Domain)"/>
    <property type="match status" value="1"/>
</dbReference>
<name>A0A7D9JJF7_PARCT</name>
<dbReference type="EMBL" id="CACRXK020017290">
    <property type="protein sequence ID" value="CAB4031008.1"/>
    <property type="molecule type" value="Genomic_DNA"/>
</dbReference>
<feature type="non-terminal residue" evidence="2">
    <location>
        <position position="1"/>
    </location>
</feature>
<dbReference type="GO" id="GO:0004222">
    <property type="term" value="F:metalloendopeptidase activity"/>
    <property type="evidence" value="ECO:0007669"/>
    <property type="project" value="InterPro"/>
</dbReference>
<feature type="non-terminal residue" evidence="2">
    <location>
        <position position="212"/>
    </location>
</feature>
<evidence type="ECO:0000256" key="1">
    <source>
        <dbReference type="PROSITE-ProRule" id="PRU00276"/>
    </source>
</evidence>
<comment type="caution">
    <text evidence="1">Lacks conserved residue(s) required for the propagation of feature annotation.</text>
</comment>
<accession>A0A7D9JJF7</accession>
<dbReference type="SUPFAM" id="SSF55486">
    <property type="entry name" value="Metalloproteases ('zincins'), catalytic domain"/>
    <property type="match status" value="1"/>
</dbReference>
<dbReference type="AlphaFoldDB" id="A0A7D9JJF7"/>
<protein>
    <submittedName>
        <fullName evidence="2">A disintegrin and metallo ase with thrombospondin motifs 20</fullName>
    </submittedName>
</protein>
<reference evidence="2" key="1">
    <citation type="submission" date="2020-04" db="EMBL/GenBank/DDBJ databases">
        <authorList>
            <person name="Alioto T."/>
            <person name="Alioto T."/>
            <person name="Gomez Garrido J."/>
        </authorList>
    </citation>
    <scope>NUCLEOTIDE SEQUENCE</scope>
    <source>
        <strain evidence="2">A484AB</strain>
    </source>
</reference>
<keyword evidence="3" id="KW-1185">Reference proteome</keyword>
<dbReference type="InterPro" id="IPR024079">
    <property type="entry name" value="MetalloPept_cat_dom_sf"/>
</dbReference>
<dbReference type="PROSITE" id="PS50215">
    <property type="entry name" value="ADAM_MEPRO"/>
    <property type="match status" value="1"/>
</dbReference>
<dbReference type="GO" id="GO:0006508">
    <property type="term" value="P:proteolysis"/>
    <property type="evidence" value="ECO:0007669"/>
    <property type="project" value="InterPro"/>
</dbReference>
<dbReference type="PANTHER" id="PTHR11905:SF256">
    <property type="entry name" value="PEPTIDASE M12B DOMAIN-CONTAINING PROTEIN"/>
    <property type="match status" value="1"/>
</dbReference>
<proteinExistence type="predicted"/>